<feature type="transmembrane region" description="Helical" evidence="1">
    <location>
        <begin position="6"/>
        <end position="22"/>
    </location>
</feature>
<dbReference type="GO" id="GO:0050650">
    <property type="term" value="P:chondroitin sulfate proteoglycan biosynthetic process"/>
    <property type="evidence" value="ECO:0007669"/>
    <property type="project" value="InterPro"/>
</dbReference>
<accession>A0A7E4UZU5</accession>
<reference evidence="2" key="1">
    <citation type="journal article" date="2013" name="Genetics">
        <title>The draft genome and transcriptome of Panagrellus redivivus are shaped by the harsh demands of a free-living lifestyle.</title>
        <authorList>
            <person name="Srinivasan J."/>
            <person name="Dillman A.R."/>
            <person name="Macchietto M.G."/>
            <person name="Heikkinen L."/>
            <person name="Lakso M."/>
            <person name="Fracchia K.M."/>
            <person name="Antoshechkin I."/>
            <person name="Mortazavi A."/>
            <person name="Wong G."/>
            <person name="Sternberg P.W."/>
        </authorList>
    </citation>
    <scope>NUCLEOTIDE SEQUENCE [LARGE SCALE GENOMIC DNA]</scope>
    <source>
        <strain evidence="2">MT8872</strain>
    </source>
</reference>
<evidence type="ECO:0000256" key="1">
    <source>
        <dbReference type="SAM" id="Phobius"/>
    </source>
</evidence>
<keyword evidence="2" id="KW-1185">Reference proteome</keyword>
<protein>
    <submittedName>
        <fullName evidence="3">Carbohydrate sulfotransferase</fullName>
    </submittedName>
</protein>
<dbReference type="Pfam" id="PF03567">
    <property type="entry name" value="Sulfotransfer_2"/>
    <property type="match status" value="1"/>
</dbReference>
<keyword evidence="1" id="KW-1133">Transmembrane helix</keyword>
<keyword evidence="1" id="KW-0472">Membrane</keyword>
<keyword evidence="1" id="KW-0812">Transmembrane</keyword>
<evidence type="ECO:0000313" key="3">
    <source>
        <dbReference type="WBParaSite" id="Pan_g14567.t1"/>
    </source>
</evidence>
<proteinExistence type="predicted"/>
<dbReference type="Proteomes" id="UP000492821">
    <property type="component" value="Unassembled WGS sequence"/>
</dbReference>
<dbReference type="PANTHER" id="PTHR22900:SF5">
    <property type="entry name" value="PROTEIN CBG14245"/>
    <property type="match status" value="1"/>
</dbReference>
<dbReference type="InterPro" id="IPR007669">
    <property type="entry name" value="Chst-1-like"/>
</dbReference>
<evidence type="ECO:0000313" key="2">
    <source>
        <dbReference type="Proteomes" id="UP000492821"/>
    </source>
</evidence>
<dbReference type="WBParaSite" id="Pan_g14567.t1">
    <property type="protein sequence ID" value="Pan_g14567.t1"/>
    <property type="gene ID" value="Pan_g14567"/>
</dbReference>
<dbReference type="InterPro" id="IPR005331">
    <property type="entry name" value="Sulfotransferase"/>
</dbReference>
<organism evidence="2 3">
    <name type="scientific">Panagrellus redivivus</name>
    <name type="common">Microworm</name>
    <dbReference type="NCBI Taxonomy" id="6233"/>
    <lineage>
        <taxon>Eukaryota</taxon>
        <taxon>Metazoa</taxon>
        <taxon>Ecdysozoa</taxon>
        <taxon>Nematoda</taxon>
        <taxon>Chromadorea</taxon>
        <taxon>Rhabditida</taxon>
        <taxon>Tylenchina</taxon>
        <taxon>Panagrolaimomorpha</taxon>
        <taxon>Panagrolaimoidea</taxon>
        <taxon>Panagrolaimidae</taxon>
        <taxon>Panagrellus</taxon>
    </lineage>
</organism>
<sequence length="391" mass="45643">MRYVVPFAYTVIFSLFGVYVLITKDGKPIPETSATLKETANHTKFINKPVDNSPSSLLLSKLYKKQDAEQLRSVKRLNNSDVFVSLNSEELPNVSAFGTNFSDPFWAQKLCRGTDIENCSAKFKQMETRLRYSSKYNMSACIVQKNMSTMLQAIMCYLFDEDKFIASGRSVGRESHHGKFCNRKNEVDSSDNSTKAVIKMRSLMKNWNLFAIVREPVDRFLSGFVDKCVRQPYNPKNGYCNGCASNMTCFIQSEYKRIITNSKKAIPSRNFEDRHFFPQSWRCNFETEFDRYKFIQYSSNPTFEDQFLSKLFKIFQKQGVPKQRIAYINDQLSGGRTVHSTVESEARKFFEERLLSSPFLLEYVFRMFYWDFQLFQFKLPSYGSDIPKDYF</sequence>
<dbReference type="GO" id="GO:0047756">
    <property type="term" value="F:chondroitin 4-sulfotransferase activity"/>
    <property type="evidence" value="ECO:0007669"/>
    <property type="project" value="InterPro"/>
</dbReference>
<dbReference type="AlphaFoldDB" id="A0A7E4UZU5"/>
<dbReference type="GO" id="GO:1902884">
    <property type="term" value="P:positive regulation of response to oxidative stress"/>
    <property type="evidence" value="ECO:0007669"/>
    <property type="project" value="InterPro"/>
</dbReference>
<name>A0A7E4UZU5_PANRE</name>
<dbReference type="PANTHER" id="PTHR22900">
    <property type="entry name" value="PROTEIN CBG14245-RELATED"/>
    <property type="match status" value="1"/>
</dbReference>
<reference evidence="3" key="2">
    <citation type="submission" date="2020-10" db="UniProtKB">
        <authorList>
            <consortium name="WormBaseParasite"/>
        </authorList>
    </citation>
    <scope>IDENTIFICATION</scope>
</reference>
<dbReference type="GO" id="GO:0016020">
    <property type="term" value="C:membrane"/>
    <property type="evidence" value="ECO:0007669"/>
    <property type="project" value="InterPro"/>
</dbReference>